<proteinExistence type="predicted"/>
<reference evidence="1" key="2">
    <citation type="submission" date="2021-03" db="UniProtKB">
        <authorList>
            <consortium name="EnsemblPlants"/>
        </authorList>
    </citation>
    <scope>IDENTIFICATION</scope>
</reference>
<dbReference type="EnsemblPlants" id="evm.model.04.1082">
    <property type="protein sequence ID" value="cds.evm.model.04.1082"/>
    <property type="gene ID" value="evm.TU.04.1082"/>
</dbReference>
<organism evidence="1 2">
    <name type="scientific">Cannabis sativa</name>
    <name type="common">Hemp</name>
    <name type="synonym">Marijuana</name>
    <dbReference type="NCBI Taxonomy" id="3483"/>
    <lineage>
        <taxon>Eukaryota</taxon>
        <taxon>Viridiplantae</taxon>
        <taxon>Streptophyta</taxon>
        <taxon>Embryophyta</taxon>
        <taxon>Tracheophyta</taxon>
        <taxon>Spermatophyta</taxon>
        <taxon>Magnoliopsida</taxon>
        <taxon>eudicotyledons</taxon>
        <taxon>Gunneridae</taxon>
        <taxon>Pentapetalae</taxon>
        <taxon>rosids</taxon>
        <taxon>fabids</taxon>
        <taxon>Rosales</taxon>
        <taxon>Cannabaceae</taxon>
        <taxon>Cannabis</taxon>
    </lineage>
</organism>
<evidence type="ECO:0000313" key="2">
    <source>
        <dbReference type="Proteomes" id="UP000596661"/>
    </source>
</evidence>
<dbReference type="PANTHER" id="PTHR33710">
    <property type="entry name" value="BNAC02G09200D PROTEIN"/>
    <property type="match status" value="1"/>
</dbReference>
<reference evidence="1" key="1">
    <citation type="submission" date="2018-11" db="EMBL/GenBank/DDBJ databases">
        <authorList>
            <person name="Grassa J C."/>
        </authorList>
    </citation>
    <scope>NUCLEOTIDE SEQUENCE [LARGE SCALE GENOMIC DNA]</scope>
</reference>
<dbReference type="EMBL" id="UZAU01000372">
    <property type="status" value="NOT_ANNOTATED_CDS"/>
    <property type="molecule type" value="Genomic_DNA"/>
</dbReference>
<accession>A0A803PBM4</accession>
<evidence type="ECO:0000313" key="1">
    <source>
        <dbReference type="EnsemblPlants" id="cds.evm.model.04.1082"/>
    </source>
</evidence>
<name>A0A803PBM4_CANSA</name>
<keyword evidence="2" id="KW-1185">Reference proteome</keyword>
<dbReference type="Gramene" id="evm.model.04.1082">
    <property type="protein sequence ID" value="cds.evm.model.04.1082"/>
    <property type="gene ID" value="evm.TU.04.1082"/>
</dbReference>
<dbReference type="PANTHER" id="PTHR33710:SF81">
    <property type="entry name" value="ENDONUCLEASE_EXONUCLEASE_PHOSPHATASE DOMAIN-CONTAINING PROTEIN"/>
    <property type="match status" value="1"/>
</dbReference>
<sequence>MANQAWLDQYQTAEVNFLSEGTFDHSPCVLSLYPRRVEGKRPFRYFRMWSSHLNFSNKVQAIWSSRVYGTKMYQVISKLKALKPVLKEINKEGFSDMHTAVQRAQGDLENVQQQLQQDPLDIVMIDRELAARAKLIRYQKLAWNENNAYKPPQHHQMAGKIEGIKIQAAGFYSSNGRPGVLCLAAEK</sequence>
<protein>
    <submittedName>
        <fullName evidence="1">Uncharacterized protein</fullName>
    </submittedName>
</protein>
<dbReference type="AlphaFoldDB" id="A0A803PBM4"/>
<dbReference type="Proteomes" id="UP000596661">
    <property type="component" value="Chromosome 4"/>
</dbReference>